<dbReference type="Proteomes" id="UP000018320">
    <property type="component" value="Unassembled WGS sequence"/>
</dbReference>
<protein>
    <submittedName>
        <fullName evidence="3">Uncharacterized protein</fullName>
    </submittedName>
</protein>
<dbReference type="VEuPathDB" id="GiardiaDB:QR46_4519"/>
<feature type="region of interest" description="Disordered" evidence="2">
    <location>
        <begin position="462"/>
        <end position="481"/>
    </location>
</feature>
<dbReference type="VEuPathDB" id="GiardiaDB:DHA2_153536"/>
<proteinExistence type="predicted"/>
<feature type="region of interest" description="Disordered" evidence="2">
    <location>
        <begin position="29"/>
        <end position="87"/>
    </location>
</feature>
<dbReference type="AlphaFoldDB" id="V6T9I2"/>
<organism evidence="3 4">
    <name type="scientific">Giardia intestinalis</name>
    <name type="common">Giardia lamblia</name>
    <dbReference type="NCBI Taxonomy" id="5741"/>
    <lineage>
        <taxon>Eukaryota</taxon>
        <taxon>Metamonada</taxon>
        <taxon>Diplomonadida</taxon>
        <taxon>Hexamitidae</taxon>
        <taxon>Giardiinae</taxon>
        <taxon>Giardia</taxon>
    </lineage>
</organism>
<feature type="coiled-coil region" evidence="1">
    <location>
        <begin position="539"/>
        <end position="566"/>
    </location>
</feature>
<evidence type="ECO:0000256" key="2">
    <source>
        <dbReference type="SAM" id="MobiDB-lite"/>
    </source>
</evidence>
<name>V6T9I2_GIAIN</name>
<feature type="region of interest" description="Disordered" evidence="2">
    <location>
        <begin position="306"/>
        <end position="348"/>
    </location>
</feature>
<evidence type="ECO:0000256" key="1">
    <source>
        <dbReference type="SAM" id="Coils"/>
    </source>
</evidence>
<gene>
    <name evidence="3" type="ORF">DHA2_153536</name>
</gene>
<evidence type="ECO:0000313" key="4">
    <source>
        <dbReference type="Proteomes" id="UP000018320"/>
    </source>
</evidence>
<evidence type="ECO:0000313" key="3">
    <source>
        <dbReference type="EMBL" id="ESU35553.1"/>
    </source>
</evidence>
<reference evidence="3 4" key="2">
    <citation type="journal article" date="2013" name="Genome Biol. Evol.">
        <title>Genome sequencing of Giardia lamblia genotypes A2 and B isolates (DH and GS) and comparative analysis with the genomes of genotypes A1 and E (WB and Pig).</title>
        <authorList>
            <person name="Adam R.D."/>
            <person name="Dahlstrom E.W."/>
            <person name="Martens C.A."/>
            <person name="Bruno D.P."/>
            <person name="Barbian K.D."/>
            <person name="Ricklefs S.M."/>
            <person name="Hernandez M.M."/>
            <person name="Narla N.P."/>
            <person name="Patel R.B."/>
            <person name="Porcella S.F."/>
            <person name="Nash T.E."/>
        </authorList>
    </citation>
    <scope>NUCLEOTIDE SEQUENCE [LARGE SCALE GENOMIC DNA]</scope>
    <source>
        <strain evidence="3 4">DH</strain>
    </source>
</reference>
<dbReference type="VEuPathDB" id="GiardiaDB:QR46_4518"/>
<feature type="region of interest" description="Disordered" evidence="2">
    <location>
        <begin position="141"/>
        <end position="171"/>
    </location>
</feature>
<sequence>MDPSYSSYSSYSTYSSYSSYSYSFVDDQDDYPNPVTTATQPFHVASSPQAHYIAPAPESPKREDKKTSPLAEKLSPKQKRTSPGKSGFEFDTNSLNFFSAQTAAAVSAAVSAAINHQINQNILLAPSTSAVAQPPPILSQQASVDTAPDTAHQEQSSPDAAQPPTTVDSGEKAVDTYTIYSPNRAKNATSEDFVLISPAQSRHVLRQAAKEQSSPSENSIEKTNLALAELKDKYMSLSAEFRDYKLKKESEIKDLMAHEAELRQEARIYQRDLQKLEKDYASVIAKLADKEDKIVELKGALKKLESTLQQKPPFDMAPSREQPTQQGYNRKEVSQQKENYSPPVAQSAAVPYKPVDSINKIFGPTYADSNPVDSVKHNPTCKESDHTLEPKASHHHPPDPPLATSNDVPIMSFEEFLRQRARNAAIEELQQRDTQAKRAMDAKIASLQEQLGSLLTDAQPDHATAQPEAAFSEGGEKASHTKTTFTLEDVDKTDPNYKLLQTMETDYTAMCQQLMLNRDELANLENRSGKRTHKEMMRMRFLEAQISKLDSEANQLRSRLRALAKAKN</sequence>
<feature type="compositionally biased region" description="Polar residues" evidence="2">
    <location>
        <begin position="153"/>
        <end position="168"/>
    </location>
</feature>
<dbReference type="VEuPathDB" id="GiardiaDB:GL50803_0011328"/>
<accession>V6T9I2</accession>
<dbReference type="VEuPathDB" id="GiardiaDB:GL50581_1538"/>
<feature type="compositionally biased region" description="Basic and acidic residues" evidence="2">
    <location>
        <begin position="374"/>
        <end position="398"/>
    </location>
</feature>
<reference evidence="4" key="1">
    <citation type="submission" date="2012-02" db="EMBL/GenBank/DDBJ databases">
        <title>Genome sequencing of Giardia lamblia Genotypes A2 and B isolates (DH and GS) and comparative analysis with the genomes of Genotypes A1 and E (WB and Pig).</title>
        <authorList>
            <person name="Adam R."/>
            <person name="Dahlstrom E."/>
            <person name="Martens C."/>
            <person name="Bruno D."/>
            <person name="Barbian K."/>
            <person name="Porcella S.F."/>
            <person name="Nash T."/>
        </authorList>
    </citation>
    <scope>NUCLEOTIDE SEQUENCE</scope>
    <source>
        <strain evidence="4">DH</strain>
    </source>
</reference>
<keyword evidence="1" id="KW-0175">Coiled coil</keyword>
<comment type="caution">
    <text evidence="3">The sequence shown here is derived from an EMBL/GenBank/DDBJ whole genome shotgun (WGS) entry which is preliminary data.</text>
</comment>
<feature type="region of interest" description="Disordered" evidence="2">
    <location>
        <begin position="364"/>
        <end position="407"/>
    </location>
</feature>
<dbReference type="EMBL" id="AHGT01000078">
    <property type="protein sequence ID" value="ESU35553.1"/>
    <property type="molecule type" value="Genomic_DNA"/>
</dbReference>